<dbReference type="InterPro" id="IPR029044">
    <property type="entry name" value="Nucleotide-diphossugar_trans"/>
</dbReference>
<reference evidence="1" key="2">
    <citation type="submission" date="2020-09" db="EMBL/GenBank/DDBJ databases">
        <authorList>
            <person name="Sun Q."/>
            <person name="Zhou Y."/>
        </authorList>
    </citation>
    <scope>NUCLEOTIDE SEQUENCE</scope>
    <source>
        <strain evidence="1">CGMCC 1.7081</strain>
    </source>
</reference>
<proteinExistence type="predicted"/>
<accession>A0A8J3MCX9</accession>
<organism evidence="1 2">
    <name type="scientific">Pseudodonghicola xiamenensis</name>
    <dbReference type="NCBI Taxonomy" id="337702"/>
    <lineage>
        <taxon>Bacteria</taxon>
        <taxon>Pseudomonadati</taxon>
        <taxon>Pseudomonadota</taxon>
        <taxon>Alphaproteobacteria</taxon>
        <taxon>Rhodobacterales</taxon>
        <taxon>Paracoccaceae</taxon>
        <taxon>Pseudodonghicola</taxon>
    </lineage>
</organism>
<dbReference type="AlphaFoldDB" id="A0A8J3MCX9"/>
<evidence type="ECO:0000313" key="2">
    <source>
        <dbReference type="Proteomes" id="UP000611500"/>
    </source>
</evidence>
<evidence type="ECO:0008006" key="3">
    <source>
        <dbReference type="Google" id="ProtNLM"/>
    </source>
</evidence>
<dbReference type="RefSeq" id="WP_028093011.1">
    <property type="nucleotide sequence ID" value="NZ_BNAP01000004.1"/>
</dbReference>
<dbReference type="Proteomes" id="UP000611500">
    <property type="component" value="Unassembled WGS sequence"/>
</dbReference>
<reference evidence="1" key="1">
    <citation type="journal article" date="2014" name="Int. J. Syst. Evol. Microbiol.">
        <title>Complete genome sequence of Corynebacterium casei LMG S-19264T (=DSM 44701T), isolated from a smear-ripened cheese.</title>
        <authorList>
            <consortium name="US DOE Joint Genome Institute (JGI-PGF)"/>
            <person name="Walter F."/>
            <person name="Albersmeier A."/>
            <person name="Kalinowski J."/>
            <person name="Ruckert C."/>
        </authorList>
    </citation>
    <scope>NUCLEOTIDE SEQUENCE</scope>
    <source>
        <strain evidence="1">CGMCC 1.7081</strain>
    </source>
</reference>
<dbReference type="SUPFAM" id="SSF53448">
    <property type="entry name" value="Nucleotide-diphospho-sugar transferases"/>
    <property type="match status" value="1"/>
</dbReference>
<keyword evidence="2" id="KW-1185">Reference proteome</keyword>
<sequence>MRALAVLTVRNEGAFLLEWLAHHRAVGFTDFLVLSNDCQDGTDLMLDRLQDLGWLTHLRNDGPHDKGGIQFTAMKTAGKHKLVKKADWILTLDIDEFVNIHVGDHTLAALWAALPDATAITLTWRLFGNADTIRYRDRLITESFPRCAPAVMFWPWRAAMFKTLYRNDGIYRKLGVHRPRSPDPDRLDQARWFDGEGRELGEQIKTSRVFSAYGRPNYKLAQLNHYPLGAMESFVLKADRGRAVHSDHLLDVDYWVERNFNTDVDTSIRALAPKSLPLRKDLHADPDLHRLHLAAVQWRQQRFLELMEQEPYRALFARLLMTPPSRPISQNSARTLTGFANLAMMKEKGAEKDVPESNGS</sequence>
<dbReference type="EMBL" id="BNAP01000004">
    <property type="protein sequence ID" value="GHG87088.1"/>
    <property type="molecule type" value="Genomic_DNA"/>
</dbReference>
<evidence type="ECO:0000313" key="1">
    <source>
        <dbReference type="EMBL" id="GHG87088.1"/>
    </source>
</evidence>
<dbReference type="Pfam" id="PF13704">
    <property type="entry name" value="Glyco_tranf_2_4"/>
    <property type="match status" value="1"/>
</dbReference>
<comment type="caution">
    <text evidence="1">The sequence shown here is derived from an EMBL/GenBank/DDBJ whole genome shotgun (WGS) entry which is preliminary data.</text>
</comment>
<protein>
    <recommendedName>
        <fullName evidence="3">Glycosyl transferase family 2</fullName>
    </recommendedName>
</protein>
<name>A0A8J3MCX9_9RHOB</name>
<gene>
    <name evidence="1" type="ORF">GCM10010961_15240</name>
</gene>